<accession>A0AAW0F0N2</accession>
<comment type="caution">
    <text evidence="2">The sequence shown here is derived from an EMBL/GenBank/DDBJ whole genome shotgun (WGS) entry which is preliminary data.</text>
</comment>
<evidence type="ECO:0000313" key="2">
    <source>
        <dbReference type="EMBL" id="KAK7198777.1"/>
    </source>
</evidence>
<protein>
    <recommendedName>
        <fullName evidence="4">FHA domain-containing protein</fullName>
    </recommendedName>
</protein>
<evidence type="ECO:0000256" key="1">
    <source>
        <dbReference type="SAM" id="MobiDB-lite"/>
    </source>
</evidence>
<feature type="region of interest" description="Disordered" evidence="1">
    <location>
        <begin position="278"/>
        <end position="325"/>
    </location>
</feature>
<reference evidence="2 3" key="1">
    <citation type="journal article" date="2021" name="MBio">
        <title>A New Model Trypanosomatid, Novymonas esmeraldas: Genomic Perception of Its 'Candidatus Pandoraea novymonadis' Endosymbiont.</title>
        <authorList>
            <person name="Zakharova A."/>
            <person name="Saura A."/>
            <person name="Butenko A."/>
            <person name="Podesvova L."/>
            <person name="Warmusova S."/>
            <person name="Kostygov A.Y."/>
            <person name="Nenarokova A."/>
            <person name="Lukes J."/>
            <person name="Opperdoes F.R."/>
            <person name="Yurchenko V."/>
        </authorList>
    </citation>
    <scope>NUCLEOTIDE SEQUENCE [LARGE SCALE GENOMIC DNA]</scope>
    <source>
        <strain evidence="2 3">E262AT.01</strain>
    </source>
</reference>
<organism evidence="2 3">
    <name type="scientific">Novymonas esmeraldas</name>
    <dbReference type="NCBI Taxonomy" id="1808958"/>
    <lineage>
        <taxon>Eukaryota</taxon>
        <taxon>Discoba</taxon>
        <taxon>Euglenozoa</taxon>
        <taxon>Kinetoplastea</taxon>
        <taxon>Metakinetoplastina</taxon>
        <taxon>Trypanosomatida</taxon>
        <taxon>Trypanosomatidae</taxon>
        <taxon>Novymonas</taxon>
    </lineage>
</organism>
<dbReference type="EMBL" id="JAECZO010000174">
    <property type="protein sequence ID" value="KAK7198777.1"/>
    <property type="molecule type" value="Genomic_DNA"/>
</dbReference>
<dbReference type="Proteomes" id="UP001430356">
    <property type="component" value="Unassembled WGS sequence"/>
</dbReference>
<proteinExistence type="predicted"/>
<evidence type="ECO:0000313" key="3">
    <source>
        <dbReference type="Proteomes" id="UP001430356"/>
    </source>
</evidence>
<name>A0AAW0F0N2_9TRYP</name>
<sequence length="390" mass="40885">MRYQVRACFDTAAGELFLSPTAAEDSALLIADDCVVQLHVSSRRSDAPGASTSTVHELTVLPWDSKQMRLCVDGISYGTGPLVLRDGDRLTLQPRHPTRHGTLYTYAVTLVPVPASAVVSKEDRTSPAATCDGARAAAATAAAAAEEEEVSNRMRTIVANVEEYARWNNFYRHRFTSLVPVSHPRGCTCSAGLAHSYMCGGRAQMASAPATSSAGGGAADASLDSYSTTARTLVTLLPGLPELLEDVAAPAPSPAPPLAAPLLAMCCHCPFASPDADPARRRCATASPPPSSAAATSLNAPEATPPQRTLDAGAPSSPPAATTQSNWAAYAQARRHDWAAALKEDGATKKTDALRSRTQRCSAADGESTAHELLQRIGSLESALMGTRYE</sequence>
<evidence type="ECO:0008006" key="4">
    <source>
        <dbReference type="Google" id="ProtNLM"/>
    </source>
</evidence>
<dbReference type="AlphaFoldDB" id="A0AAW0F0N2"/>
<keyword evidence="3" id="KW-1185">Reference proteome</keyword>
<gene>
    <name evidence="2" type="ORF">NESM_000843100</name>
</gene>